<dbReference type="EMBL" id="GG664620">
    <property type="protein sequence ID" value="KNC37655.1"/>
    <property type="molecule type" value="Genomic_DNA"/>
</dbReference>
<reference evidence="2" key="1">
    <citation type="submission" date="2015-07" db="EMBL/GenBank/DDBJ databases">
        <title>Annotation of Plasmodium falciparum RAJ116.</title>
        <authorList>
            <consortium name="The Broad Institute Genome Sequencing Platform"/>
            <person name="Volkman S.K."/>
            <person name="Neafsey D.E."/>
            <person name="Dash A.P."/>
            <person name="Chitnis C.E."/>
            <person name="Hartl D.L."/>
            <person name="Young S.K."/>
            <person name="Zeng Q."/>
            <person name="Koehrsen M."/>
            <person name="Alvarado L."/>
            <person name="Berlin A."/>
            <person name="Borenstein D."/>
            <person name="Chapman S.B."/>
            <person name="Chen Z."/>
            <person name="Engels R."/>
            <person name="Freedman E."/>
            <person name="Gellesch M."/>
            <person name="Goldberg J."/>
            <person name="Griggs A."/>
            <person name="Gujja S."/>
            <person name="Heilman E.R."/>
            <person name="Heiman D.I."/>
            <person name="Howarth C."/>
            <person name="Jen D."/>
            <person name="Larson L."/>
            <person name="Mehta T."/>
            <person name="Neiman D."/>
            <person name="Park D."/>
            <person name="Pearson M."/>
            <person name="Roberts A."/>
            <person name="Saif S."/>
            <person name="Shea T."/>
            <person name="Shenoy N."/>
            <person name="Sisk P."/>
            <person name="Stolte C."/>
            <person name="Sykes S."/>
            <person name="Walk T."/>
            <person name="White J."/>
            <person name="Yandava C."/>
            <person name="Haas B."/>
            <person name="Henn M.R."/>
            <person name="Nusbaum C."/>
            <person name="Birren B."/>
        </authorList>
    </citation>
    <scope>NUCLEOTIDE SEQUENCE [LARGE SCALE GENOMIC DNA]</scope>
    <source>
        <strain evidence="2">RAJ116</strain>
    </source>
</reference>
<dbReference type="Proteomes" id="UP000054566">
    <property type="component" value="Unassembled WGS sequence"/>
</dbReference>
<evidence type="ECO:0000313" key="2">
    <source>
        <dbReference type="Proteomes" id="UP000054566"/>
    </source>
</evidence>
<accession>A0A0L0CYY2</accession>
<dbReference type="OrthoDB" id="2498029at2759"/>
<protein>
    <submittedName>
        <fullName evidence="1">Uncharacterized protein</fullName>
    </submittedName>
</protein>
<dbReference type="AlphaFoldDB" id="A0A0L0CYY2"/>
<gene>
    <name evidence="1" type="ORF">PFLG_02216</name>
</gene>
<proteinExistence type="predicted"/>
<organism evidence="1 2">
    <name type="scientific">Plasmodium falciparum RAJ116</name>
    <dbReference type="NCBI Taxonomy" id="580058"/>
    <lineage>
        <taxon>Eukaryota</taxon>
        <taxon>Sar</taxon>
        <taxon>Alveolata</taxon>
        <taxon>Apicomplexa</taxon>
        <taxon>Aconoidasida</taxon>
        <taxon>Haemosporida</taxon>
        <taxon>Plasmodiidae</taxon>
        <taxon>Plasmodium</taxon>
        <taxon>Plasmodium (Laverania)</taxon>
    </lineage>
</organism>
<name>A0A0L0CYY2_PLAFA</name>
<reference evidence="2" key="2">
    <citation type="submission" date="2015-07" db="EMBL/GenBank/DDBJ databases">
        <title>The genome sequence of Plasmodium falciparum RAJ116.</title>
        <authorList>
            <consortium name="The Broad Institute Genome Sequencing Platform"/>
            <person name="Volkman S.K."/>
            <person name="Neafsey D.E."/>
            <person name="Dash A.P."/>
            <person name="Chitnis C.E."/>
            <person name="Hartl D.L."/>
            <person name="Young S.K."/>
            <person name="Kodira C.D."/>
            <person name="Zeng Q."/>
            <person name="Koehrsen M."/>
            <person name="Godfrey P."/>
            <person name="Alvarado L."/>
            <person name="Berlin A."/>
            <person name="Borenstein D."/>
            <person name="Chen Z."/>
            <person name="Engels R."/>
            <person name="Freedman E."/>
            <person name="Gellesch M."/>
            <person name="Goldberg J."/>
            <person name="Griggs A."/>
            <person name="Gujja S."/>
            <person name="Heiman D."/>
            <person name="Hepburn T."/>
            <person name="Howarth C."/>
            <person name="Jen D."/>
            <person name="Larson L."/>
            <person name="Lewis B."/>
            <person name="Mehta T."/>
            <person name="Park D."/>
            <person name="Pearson M."/>
            <person name="Roberts A."/>
            <person name="Saif S."/>
            <person name="Shea T."/>
            <person name="Shenoy N."/>
            <person name="Sisk P."/>
            <person name="Stolte C."/>
            <person name="Sykes S."/>
            <person name="Walk T."/>
            <person name="White J."/>
            <person name="Yandava C."/>
            <person name="Wirth D.F."/>
            <person name="Nusbaum C."/>
            <person name="Birren B."/>
        </authorList>
    </citation>
    <scope>NUCLEOTIDE SEQUENCE [LARGE SCALE GENOMIC DNA]</scope>
    <source>
        <strain evidence="2">RAJ116</strain>
    </source>
</reference>
<sequence>MRNNNQGEDILWKAICNHGHYKNYKRKKNSTKSDLKNEKDKNNYIHLRTFINTVYKYMINKYMPMIVKINIKNKNNKTKTLKLLYSFYYYNNIFVDPRLSRGILSLSS</sequence>
<evidence type="ECO:0000313" key="1">
    <source>
        <dbReference type="EMBL" id="KNC37655.1"/>
    </source>
</evidence>